<evidence type="ECO:0000256" key="2">
    <source>
        <dbReference type="SAM" id="Phobius"/>
    </source>
</evidence>
<evidence type="ECO:0000256" key="1">
    <source>
        <dbReference type="SAM" id="Coils"/>
    </source>
</evidence>
<dbReference type="RefSeq" id="WP_068612729.1">
    <property type="nucleotide sequence ID" value="NZ_CP016268.1"/>
</dbReference>
<feature type="transmembrane region" description="Helical" evidence="2">
    <location>
        <begin position="6"/>
        <end position="26"/>
    </location>
</feature>
<dbReference type="AlphaFoldDB" id="A0A193LCZ7"/>
<keyword evidence="2" id="KW-1133">Transmembrane helix</keyword>
<evidence type="ECO:0008006" key="5">
    <source>
        <dbReference type="Google" id="ProtNLM"/>
    </source>
</evidence>
<evidence type="ECO:0000313" key="4">
    <source>
        <dbReference type="Proteomes" id="UP000092695"/>
    </source>
</evidence>
<dbReference type="Proteomes" id="UP000092695">
    <property type="component" value="Chromosome"/>
</dbReference>
<organism evidence="3 4">
    <name type="scientific">Woeseia oceani</name>
    <dbReference type="NCBI Taxonomy" id="1548547"/>
    <lineage>
        <taxon>Bacteria</taxon>
        <taxon>Pseudomonadati</taxon>
        <taxon>Pseudomonadota</taxon>
        <taxon>Gammaproteobacteria</taxon>
        <taxon>Woeseiales</taxon>
        <taxon>Woeseiaceae</taxon>
        <taxon>Woeseia</taxon>
    </lineage>
</organism>
<sequence length="305" mass="34336">MPELTMATVGVLLLAVILGVLLGWFVHSRRCAREKLALSAGWQHQMDAQRVEHERIAKQNSSLMEQVSQHQASGKDIRKRANELTTELKIALGNSKDLQRKLKESRSNLAVAVAQRDKLHKQLDSGATRQDAALSEKDQKITRLKRELGKWQERIPPLVERYRLRDLEAQELQLELGRAQQRIEELEAAAAALETRIEAVGDGPLTDLDASNDQYDDTMELEAGNMAARGTTPGDDLKRIKGIGPAIEKTLNTLGFNRFSQIATMSEYDIDRVAAELRGFKSRIHREDWIGQARTLQYENSHDPA</sequence>
<name>A0A193LCZ7_9GAMM</name>
<accession>A0A193LCZ7</accession>
<protein>
    <recommendedName>
        <fullName evidence="5">NADH dehydrogenase</fullName>
    </recommendedName>
</protein>
<feature type="coiled-coil region" evidence="1">
    <location>
        <begin position="81"/>
        <end position="203"/>
    </location>
</feature>
<dbReference type="STRING" id="1548547.BA177_03150"/>
<dbReference type="Gene3D" id="1.10.150.20">
    <property type="entry name" value="5' to 3' exonuclease, C-terminal subdomain"/>
    <property type="match status" value="1"/>
</dbReference>
<dbReference type="EMBL" id="CP016268">
    <property type="protein sequence ID" value="ANO50343.1"/>
    <property type="molecule type" value="Genomic_DNA"/>
</dbReference>
<keyword evidence="2" id="KW-0812">Transmembrane</keyword>
<keyword evidence="2" id="KW-0472">Membrane</keyword>
<keyword evidence="4" id="KW-1185">Reference proteome</keyword>
<keyword evidence="1" id="KW-0175">Coiled coil</keyword>
<proteinExistence type="predicted"/>
<reference evidence="3 4" key="1">
    <citation type="submission" date="2016-06" db="EMBL/GenBank/DDBJ databases">
        <title>Complete genome sequence of a deep-branching marine Gamma Proteobacterium Woeseia oceani type strain XK5.</title>
        <authorList>
            <person name="Mu D."/>
            <person name="Du Z."/>
        </authorList>
    </citation>
    <scope>NUCLEOTIDE SEQUENCE [LARGE SCALE GENOMIC DNA]</scope>
    <source>
        <strain evidence="3 4">XK5</strain>
    </source>
</reference>
<gene>
    <name evidence="3" type="ORF">BA177_03150</name>
</gene>
<evidence type="ECO:0000313" key="3">
    <source>
        <dbReference type="EMBL" id="ANO50343.1"/>
    </source>
</evidence>
<dbReference type="OrthoDB" id="6115526at2"/>
<dbReference type="KEGG" id="woc:BA177_03150"/>